<dbReference type="Proteomes" id="UP000095283">
    <property type="component" value="Unplaced"/>
</dbReference>
<sequence>MERYLLIAVVVLGLSVDDCVVVAAFLHCHDTVYHGTERFYANYPDSLLRHQLTVAYAIF</sequence>
<proteinExistence type="predicted"/>
<organism evidence="2 3">
    <name type="scientific">Heterorhabditis bacteriophora</name>
    <name type="common">Entomopathogenic nematode worm</name>
    <dbReference type="NCBI Taxonomy" id="37862"/>
    <lineage>
        <taxon>Eukaryota</taxon>
        <taxon>Metazoa</taxon>
        <taxon>Ecdysozoa</taxon>
        <taxon>Nematoda</taxon>
        <taxon>Chromadorea</taxon>
        <taxon>Rhabditida</taxon>
        <taxon>Rhabditina</taxon>
        <taxon>Rhabditomorpha</taxon>
        <taxon>Strongyloidea</taxon>
        <taxon>Heterorhabditidae</taxon>
        <taxon>Heterorhabditis</taxon>
    </lineage>
</organism>
<dbReference type="AlphaFoldDB" id="A0A1I7W6J3"/>
<protein>
    <submittedName>
        <fullName evidence="3">Secreted protein</fullName>
    </submittedName>
</protein>
<name>A0A1I7W6J3_HETBA</name>
<evidence type="ECO:0000313" key="2">
    <source>
        <dbReference type="Proteomes" id="UP000095283"/>
    </source>
</evidence>
<evidence type="ECO:0000256" key="1">
    <source>
        <dbReference type="SAM" id="SignalP"/>
    </source>
</evidence>
<feature type="chain" id="PRO_5009310483" evidence="1">
    <location>
        <begin position="24"/>
        <end position="59"/>
    </location>
</feature>
<reference evidence="3" key="1">
    <citation type="submission" date="2016-11" db="UniProtKB">
        <authorList>
            <consortium name="WormBaseParasite"/>
        </authorList>
    </citation>
    <scope>IDENTIFICATION</scope>
</reference>
<accession>A0A1I7W6J3</accession>
<evidence type="ECO:0000313" key="3">
    <source>
        <dbReference type="WBParaSite" id="Hba_00238"/>
    </source>
</evidence>
<feature type="signal peptide" evidence="1">
    <location>
        <begin position="1"/>
        <end position="23"/>
    </location>
</feature>
<keyword evidence="2" id="KW-1185">Reference proteome</keyword>
<dbReference type="WBParaSite" id="Hba_00238">
    <property type="protein sequence ID" value="Hba_00238"/>
    <property type="gene ID" value="Hba_00238"/>
</dbReference>
<keyword evidence="1" id="KW-0732">Signal</keyword>